<evidence type="ECO:0000313" key="3">
    <source>
        <dbReference type="EMBL" id="PRY23218.1"/>
    </source>
</evidence>
<dbReference type="RefSeq" id="WP_342751834.1">
    <property type="nucleotide sequence ID" value="NZ_PVTD01000005.1"/>
</dbReference>
<protein>
    <recommendedName>
        <fullName evidence="5">Sulphur transport domain-containing protein</fullName>
    </recommendedName>
</protein>
<dbReference type="Pfam" id="PF20398">
    <property type="entry name" value="DUF6691"/>
    <property type="match status" value="1"/>
</dbReference>
<dbReference type="Proteomes" id="UP000239480">
    <property type="component" value="Unassembled WGS sequence"/>
</dbReference>
<feature type="region of interest" description="Disordered" evidence="1">
    <location>
        <begin position="144"/>
        <end position="171"/>
    </location>
</feature>
<reference evidence="3 4" key="1">
    <citation type="submission" date="2018-03" db="EMBL/GenBank/DDBJ databases">
        <title>Genomic Encyclopedia of Archaeal and Bacterial Type Strains, Phase II (KMG-II): from individual species to whole genera.</title>
        <authorList>
            <person name="Goeker M."/>
        </authorList>
    </citation>
    <scope>NUCLEOTIDE SEQUENCE [LARGE SCALE GENOMIC DNA]</scope>
    <source>
        <strain evidence="3 4">DSM 29328</strain>
    </source>
</reference>
<proteinExistence type="predicted"/>
<comment type="caution">
    <text evidence="3">The sequence shown here is derived from an EMBL/GenBank/DDBJ whole genome shotgun (WGS) entry which is preliminary data.</text>
</comment>
<gene>
    <name evidence="3" type="ORF">CLV78_105274</name>
</gene>
<accession>A0A2T0RPW5</accession>
<dbReference type="AlphaFoldDB" id="A0A2T0RPW5"/>
<evidence type="ECO:0000256" key="1">
    <source>
        <dbReference type="SAM" id="MobiDB-lite"/>
    </source>
</evidence>
<keyword evidence="2" id="KW-1133">Transmembrane helix</keyword>
<evidence type="ECO:0000313" key="4">
    <source>
        <dbReference type="Proteomes" id="UP000239480"/>
    </source>
</evidence>
<sequence>MRLLSVYLVGLVFGLGISISGMANPEKVLNFFDVAGTWDPSLAFVMGGAVAVAFAGYRFVLRRPGPTFDHMFHLPQNRRVDAKLLAGSAVFGVGWGIAGFCPGGAIPALGTGRIEVILFTLAMIGGMVIARYINTHFGARLQTPGGPALHQPAAHGPITQAPKGPAPNTNS</sequence>
<dbReference type="InterPro" id="IPR046513">
    <property type="entry name" value="DUF6691"/>
</dbReference>
<organism evidence="3 4">
    <name type="scientific">Aliiruegeria haliotis</name>
    <dbReference type="NCBI Taxonomy" id="1280846"/>
    <lineage>
        <taxon>Bacteria</taxon>
        <taxon>Pseudomonadati</taxon>
        <taxon>Pseudomonadota</taxon>
        <taxon>Alphaproteobacteria</taxon>
        <taxon>Rhodobacterales</taxon>
        <taxon>Roseobacteraceae</taxon>
        <taxon>Aliiruegeria</taxon>
    </lineage>
</organism>
<evidence type="ECO:0008006" key="5">
    <source>
        <dbReference type="Google" id="ProtNLM"/>
    </source>
</evidence>
<keyword evidence="2" id="KW-0812">Transmembrane</keyword>
<evidence type="ECO:0000256" key="2">
    <source>
        <dbReference type="SAM" id="Phobius"/>
    </source>
</evidence>
<feature type="transmembrane region" description="Helical" evidence="2">
    <location>
        <begin position="41"/>
        <end position="61"/>
    </location>
</feature>
<keyword evidence="4" id="KW-1185">Reference proteome</keyword>
<feature type="transmembrane region" description="Helical" evidence="2">
    <location>
        <begin position="82"/>
        <end position="110"/>
    </location>
</feature>
<keyword evidence="2" id="KW-0472">Membrane</keyword>
<name>A0A2T0RPW5_9RHOB</name>
<feature type="transmembrane region" description="Helical" evidence="2">
    <location>
        <begin position="116"/>
        <end position="133"/>
    </location>
</feature>
<dbReference type="EMBL" id="PVTD01000005">
    <property type="protein sequence ID" value="PRY23218.1"/>
    <property type="molecule type" value="Genomic_DNA"/>
</dbReference>